<gene>
    <name evidence="2" type="ORF">Tco_1066646</name>
</gene>
<reference evidence="2" key="1">
    <citation type="journal article" date="2022" name="Int. J. Mol. Sci.">
        <title>Draft Genome of Tanacetum Coccineum: Genomic Comparison of Closely Related Tanacetum-Family Plants.</title>
        <authorList>
            <person name="Yamashiro T."/>
            <person name="Shiraishi A."/>
            <person name="Nakayama K."/>
            <person name="Satake H."/>
        </authorList>
    </citation>
    <scope>NUCLEOTIDE SEQUENCE</scope>
</reference>
<protein>
    <submittedName>
        <fullName evidence="2">Serine-threonine/tyrosine-protein kinase catalytic domain-containing protein</fullName>
    </submittedName>
</protein>
<dbReference type="Gene3D" id="1.10.510.10">
    <property type="entry name" value="Transferase(Phosphotransferase) domain 1"/>
    <property type="match status" value="1"/>
</dbReference>
<dbReference type="InterPro" id="IPR000719">
    <property type="entry name" value="Prot_kinase_dom"/>
</dbReference>
<sequence length="349" mass="39465">MVGLKGVLAEIQLLSGQEHPNLISLLGYCDDGKEKIIVYEYAARGSLDRYIRRRNRDESSSTLTWLERLKICADAARGLNHLHNNIGGHRTIIHRDIKSSNILIDENWIAKISDLGLSKLNVMGFGMGLIVSNGCGTPGYCEPEYYTSGVVTKKSDVYSFGIVLFEVLCGRLCIIEPDNGFILSGKSVKEYYNNGNLVMIIDPSLREHMGSYSMTKFSEIAYRCLQDDREQRPAMDIVAKELEETLNLQVALAHKLEENEEDASENWEKKLPHDYPHLIKMSDIPLNYTNREELYLLFCRGFLANNGQQIYLNIYDAIIVEGVEFRPVVVDGLYVVETSIKDNLIGTIN</sequence>
<dbReference type="EMBL" id="BQNB010019403">
    <property type="protein sequence ID" value="GJT84929.1"/>
    <property type="molecule type" value="Genomic_DNA"/>
</dbReference>
<comment type="caution">
    <text evidence="2">The sequence shown here is derived from an EMBL/GenBank/DDBJ whole genome shotgun (WGS) entry which is preliminary data.</text>
</comment>
<dbReference type="SUPFAM" id="SSF56112">
    <property type="entry name" value="Protein kinase-like (PK-like)"/>
    <property type="match status" value="1"/>
</dbReference>
<keyword evidence="2" id="KW-0418">Kinase</keyword>
<dbReference type="SMART" id="SM00220">
    <property type="entry name" value="S_TKc"/>
    <property type="match status" value="1"/>
</dbReference>
<dbReference type="InterPro" id="IPR008271">
    <property type="entry name" value="Ser/Thr_kinase_AS"/>
</dbReference>
<proteinExistence type="predicted"/>
<dbReference type="PANTHER" id="PTHR27003:SF361">
    <property type="entry name" value="PROTEIN KINASE DOMAIN-CONTAINING PROTEIN"/>
    <property type="match status" value="1"/>
</dbReference>
<keyword evidence="2" id="KW-0808">Transferase</keyword>
<evidence type="ECO:0000313" key="2">
    <source>
        <dbReference type="EMBL" id="GJT84929.1"/>
    </source>
</evidence>
<evidence type="ECO:0000259" key="1">
    <source>
        <dbReference type="PROSITE" id="PS50011"/>
    </source>
</evidence>
<dbReference type="InterPro" id="IPR001245">
    <property type="entry name" value="Ser-Thr/Tyr_kinase_cat_dom"/>
</dbReference>
<organism evidence="2 3">
    <name type="scientific">Tanacetum coccineum</name>
    <dbReference type="NCBI Taxonomy" id="301880"/>
    <lineage>
        <taxon>Eukaryota</taxon>
        <taxon>Viridiplantae</taxon>
        <taxon>Streptophyta</taxon>
        <taxon>Embryophyta</taxon>
        <taxon>Tracheophyta</taxon>
        <taxon>Spermatophyta</taxon>
        <taxon>Magnoliopsida</taxon>
        <taxon>eudicotyledons</taxon>
        <taxon>Gunneridae</taxon>
        <taxon>Pentapetalae</taxon>
        <taxon>asterids</taxon>
        <taxon>campanulids</taxon>
        <taxon>Asterales</taxon>
        <taxon>Asteraceae</taxon>
        <taxon>Asteroideae</taxon>
        <taxon>Anthemideae</taxon>
        <taxon>Anthemidinae</taxon>
        <taxon>Tanacetum</taxon>
    </lineage>
</organism>
<keyword evidence="3" id="KW-1185">Reference proteome</keyword>
<dbReference type="PANTHER" id="PTHR27003">
    <property type="entry name" value="OS07G0166700 PROTEIN"/>
    <property type="match status" value="1"/>
</dbReference>
<feature type="domain" description="Protein kinase" evidence="1">
    <location>
        <begin position="1"/>
        <end position="246"/>
    </location>
</feature>
<reference evidence="2" key="2">
    <citation type="submission" date="2022-01" db="EMBL/GenBank/DDBJ databases">
        <authorList>
            <person name="Yamashiro T."/>
            <person name="Shiraishi A."/>
            <person name="Satake H."/>
            <person name="Nakayama K."/>
        </authorList>
    </citation>
    <scope>NUCLEOTIDE SEQUENCE</scope>
</reference>
<accession>A0ABQ5HBW1</accession>
<dbReference type="PROSITE" id="PS00108">
    <property type="entry name" value="PROTEIN_KINASE_ST"/>
    <property type="match status" value="1"/>
</dbReference>
<dbReference type="Proteomes" id="UP001151760">
    <property type="component" value="Unassembled WGS sequence"/>
</dbReference>
<dbReference type="PROSITE" id="PS50011">
    <property type="entry name" value="PROTEIN_KINASE_DOM"/>
    <property type="match status" value="1"/>
</dbReference>
<dbReference type="GO" id="GO:0016301">
    <property type="term" value="F:kinase activity"/>
    <property type="evidence" value="ECO:0007669"/>
    <property type="project" value="UniProtKB-KW"/>
</dbReference>
<dbReference type="Gene3D" id="3.30.200.20">
    <property type="entry name" value="Phosphorylase Kinase, domain 1"/>
    <property type="match status" value="1"/>
</dbReference>
<dbReference type="InterPro" id="IPR011009">
    <property type="entry name" value="Kinase-like_dom_sf"/>
</dbReference>
<name>A0ABQ5HBW1_9ASTR</name>
<dbReference type="InterPro" id="IPR045272">
    <property type="entry name" value="ANXUR1/2-like"/>
</dbReference>
<evidence type="ECO:0000313" key="3">
    <source>
        <dbReference type="Proteomes" id="UP001151760"/>
    </source>
</evidence>
<dbReference type="Pfam" id="PF07714">
    <property type="entry name" value="PK_Tyr_Ser-Thr"/>
    <property type="match status" value="1"/>
</dbReference>